<evidence type="ECO:0000259" key="4">
    <source>
        <dbReference type="Pfam" id="PF13622"/>
    </source>
</evidence>
<reference evidence="5 6" key="1">
    <citation type="journal article" date="2019" name="Int. J. Syst. Evol. Microbiol.">
        <title>The Global Catalogue of Microorganisms (GCM) 10K type strain sequencing project: providing services to taxonomists for standard genome sequencing and annotation.</title>
        <authorList>
            <consortium name="The Broad Institute Genomics Platform"/>
            <consortium name="The Broad Institute Genome Sequencing Center for Infectious Disease"/>
            <person name="Wu L."/>
            <person name="Ma J."/>
        </authorList>
    </citation>
    <scope>NUCLEOTIDE SEQUENCE [LARGE SCALE GENOMIC DNA]</scope>
    <source>
        <strain evidence="5 6">JCM 14588</strain>
    </source>
</reference>
<dbReference type="InterPro" id="IPR042171">
    <property type="entry name" value="Acyl-CoA_hotdog"/>
</dbReference>
<dbReference type="SUPFAM" id="SSF54637">
    <property type="entry name" value="Thioesterase/thiol ester dehydrase-isomerase"/>
    <property type="match status" value="2"/>
</dbReference>
<dbReference type="InterPro" id="IPR003703">
    <property type="entry name" value="Acyl_CoA_thio"/>
</dbReference>
<keyword evidence="2" id="KW-0378">Hydrolase</keyword>
<comment type="similarity">
    <text evidence="1">Belongs to the C/M/P thioester hydrolase family.</text>
</comment>
<accession>A0ABN2BH21</accession>
<sequence length="324" mass="35138">MSENKDEAQVPVDPMSSLLHVLDLQPVGSATVSATFSAQTSLADLGQSEADVFIGESQPQPHGRIFGGQVLAQCVIAAGRTVTPADGRPPRFIHSLHGYFLRPGDSMQPVHFAVERLRDGGSFSARRVHAIQKGAPIMSVIMSFQEEAEGIDHQVPMPEVTDPLDLPTTADVVGDIDHPIAQHWAHGRAVDVRHVEGALYLQPASERTPQQHLWMRTLSAIPDDPLLGAAVLAYASDYTMLESAMRANGVAWVTPGFRAASLDHAMWFHRPVRLDDWILYAQDSPSAQGGRGLGTGRMFTRDGTLVATVAQEGMMRVKDLSVLD</sequence>
<name>A0ABN2BH21_9MICO</name>
<dbReference type="Pfam" id="PF13622">
    <property type="entry name" value="4HBT_3"/>
    <property type="match status" value="1"/>
</dbReference>
<dbReference type="CDD" id="cd03445">
    <property type="entry name" value="Thioesterase_II_repeat2"/>
    <property type="match status" value="1"/>
</dbReference>
<dbReference type="EMBL" id="BAAANV010000032">
    <property type="protein sequence ID" value="GAA1539463.1"/>
    <property type="molecule type" value="Genomic_DNA"/>
</dbReference>
<dbReference type="InterPro" id="IPR049449">
    <property type="entry name" value="TesB_ACOT8-like_N"/>
</dbReference>
<dbReference type="RefSeq" id="WP_241510984.1">
    <property type="nucleotide sequence ID" value="NZ_BAAANV010000032.1"/>
</dbReference>
<dbReference type="Gene3D" id="2.40.160.210">
    <property type="entry name" value="Acyl-CoA thioesterase, double hotdog domain"/>
    <property type="match status" value="1"/>
</dbReference>
<evidence type="ECO:0000313" key="6">
    <source>
        <dbReference type="Proteomes" id="UP001501288"/>
    </source>
</evidence>
<dbReference type="PANTHER" id="PTHR11066">
    <property type="entry name" value="ACYL-COA THIOESTERASE"/>
    <property type="match status" value="1"/>
</dbReference>
<evidence type="ECO:0000313" key="5">
    <source>
        <dbReference type="EMBL" id="GAA1539463.1"/>
    </source>
</evidence>
<dbReference type="CDD" id="cd03444">
    <property type="entry name" value="Thioesterase_II_repeat1"/>
    <property type="match status" value="1"/>
</dbReference>
<evidence type="ECO:0000256" key="1">
    <source>
        <dbReference type="ARBA" id="ARBA00006538"/>
    </source>
</evidence>
<proteinExistence type="inferred from homology"/>
<protein>
    <submittedName>
        <fullName evidence="5">Acyl-CoA thioesterase II</fullName>
    </submittedName>
</protein>
<comment type="caution">
    <text evidence="5">The sequence shown here is derived from an EMBL/GenBank/DDBJ whole genome shotgun (WGS) entry which is preliminary data.</text>
</comment>
<evidence type="ECO:0000259" key="3">
    <source>
        <dbReference type="Pfam" id="PF02551"/>
    </source>
</evidence>
<dbReference type="Pfam" id="PF02551">
    <property type="entry name" value="Acyl_CoA_thio"/>
    <property type="match status" value="1"/>
</dbReference>
<feature type="domain" description="Acyl-CoA thioesterase 2 C-terminal" evidence="3">
    <location>
        <begin position="208"/>
        <end position="314"/>
    </location>
</feature>
<organism evidence="5 6">
    <name type="scientific">Dermacoccus barathri</name>
    <dbReference type="NCBI Taxonomy" id="322601"/>
    <lineage>
        <taxon>Bacteria</taxon>
        <taxon>Bacillati</taxon>
        <taxon>Actinomycetota</taxon>
        <taxon>Actinomycetes</taxon>
        <taxon>Micrococcales</taxon>
        <taxon>Dermacoccaceae</taxon>
        <taxon>Dermacoccus</taxon>
    </lineage>
</organism>
<dbReference type="Proteomes" id="UP001501288">
    <property type="component" value="Unassembled WGS sequence"/>
</dbReference>
<dbReference type="PANTHER" id="PTHR11066:SF34">
    <property type="entry name" value="ACYL-COENZYME A THIOESTERASE 8"/>
    <property type="match status" value="1"/>
</dbReference>
<dbReference type="InterPro" id="IPR025652">
    <property type="entry name" value="TesB_C"/>
</dbReference>
<evidence type="ECO:0000256" key="2">
    <source>
        <dbReference type="ARBA" id="ARBA00022801"/>
    </source>
</evidence>
<feature type="domain" description="Acyl-CoA thioesterase-like N-terminal HotDog" evidence="4">
    <location>
        <begin position="61"/>
        <end position="145"/>
    </location>
</feature>
<keyword evidence="6" id="KW-1185">Reference proteome</keyword>
<gene>
    <name evidence="5" type="ORF">GCM10009762_11410</name>
</gene>
<dbReference type="InterPro" id="IPR029069">
    <property type="entry name" value="HotDog_dom_sf"/>
</dbReference>